<evidence type="ECO:0000313" key="1">
    <source>
        <dbReference type="EMBL" id="KAG6453084.1"/>
    </source>
</evidence>
<protein>
    <submittedName>
        <fullName evidence="1">Uncharacterized protein</fullName>
    </submittedName>
</protein>
<reference evidence="1" key="2">
    <citation type="submission" date="2020-12" db="EMBL/GenBank/DDBJ databases">
        <authorList>
            <person name="Kanost M."/>
        </authorList>
    </citation>
    <scope>NUCLEOTIDE SEQUENCE</scope>
</reference>
<name>A0A921Z9P3_MANSE</name>
<gene>
    <name evidence="1" type="ORF">O3G_MSEX007951</name>
</gene>
<comment type="caution">
    <text evidence="1">The sequence shown here is derived from an EMBL/GenBank/DDBJ whole genome shotgun (WGS) entry which is preliminary data.</text>
</comment>
<evidence type="ECO:0000313" key="2">
    <source>
        <dbReference type="Proteomes" id="UP000791440"/>
    </source>
</evidence>
<dbReference type="AlphaFoldDB" id="A0A921Z9P3"/>
<accession>A0A921Z9P3</accession>
<dbReference type="Proteomes" id="UP000791440">
    <property type="component" value="Unassembled WGS sequence"/>
</dbReference>
<dbReference type="EMBL" id="JH668436">
    <property type="protein sequence ID" value="KAG6453084.1"/>
    <property type="molecule type" value="Genomic_DNA"/>
</dbReference>
<reference evidence="1" key="1">
    <citation type="journal article" date="2016" name="Insect Biochem. Mol. Biol.">
        <title>Multifaceted biological insights from a draft genome sequence of the tobacco hornworm moth, Manduca sexta.</title>
        <authorList>
            <person name="Kanost M.R."/>
            <person name="Arrese E.L."/>
            <person name="Cao X."/>
            <person name="Chen Y.R."/>
            <person name="Chellapilla S."/>
            <person name="Goldsmith M.R."/>
            <person name="Grosse-Wilde E."/>
            <person name="Heckel D.G."/>
            <person name="Herndon N."/>
            <person name="Jiang H."/>
            <person name="Papanicolaou A."/>
            <person name="Qu J."/>
            <person name="Soulages J.L."/>
            <person name="Vogel H."/>
            <person name="Walters J."/>
            <person name="Waterhouse R.M."/>
            <person name="Ahn S.J."/>
            <person name="Almeida F.C."/>
            <person name="An C."/>
            <person name="Aqrawi P."/>
            <person name="Bretschneider A."/>
            <person name="Bryant W.B."/>
            <person name="Bucks S."/>
            <person name="Chao H."/>
            <person name="Chevignon G."/>
            <person name="Christen J.M."/>
            <person name="Clarke D.F."/>
            <person name="Dittmer N.T."/>
            <person name="Ferguson L.C.F."/>
            <person name="Garavelou S."/>
            <person name="Gordon K.H.J."/>
            <person name="Gunaratna R.T."/>
            <person name="Han Y."/>
            <person name="Hauser F."/>
            <person name="He Y."/>
            <person name="Heidel-Fischer H."/>
            <person name="Hirsh A."/>
            <person name="Hu Y."/>
            <person name="Jiang H."/>
            <person name="Kalra D."/>
            <person name="Klinner C."/>
            <person name="Konig C."/>
            <person name="Kovar C."/>
            <person name="Kroll A.R."/>
            <person name="Kuwar S.S."/>
            <person name="Lee S.L."/>
            <person name="Lehman R."/>
            <person name="Li K."/>
            <person name="Li Z."/>
            <person name="Liang H."/>
            <person name="Lovelace S."/>
            <person name="Lu Z."/>
            <person name="Mansfield J.H."/>
            <person name="McCulloch K.J."/>
            <person name="Mathew T."/>
            <person name="Morton B."/>
            <person name="Muzny D.M."/>
            <person name="Neunemann D."/>
            <person name="Ongeri F."/>
            <person name="Pauchet Y."/>
            <person name="Pu L.L."/>
            <person name="Pyrousis I."/>
            <person name="Rao X.J."/>
            <person name="Redding A."/>
            <person name="Roesel C."/>
            <person name="Sanchez-Gracia A."/>
            <person name="Schaack S."/>
            <person name="Shukla A."/>
            <person name="Tetreau G."/>
            <person name="Wang Y."/>
            <person name="Xiong G.H."/>
            <person name="Traut W."/>
            <person name="Walsh T.K."/>
            <person name="Worley K.C."/>
            <person name="Wu D."/>
            <person name="Wu W."/>
            <person name="Wu Y.Q."/>
            <person name="Zhang X."/>
            <person name="Zou Z."/>
            <person name="Zucker H."/>
            <person name="Briscoe A.D."/>
            <person name="Burmester T."/>
            <person name="Clem R.J."/>
            <person name="Feyereisen R."/>
            <person name="Grimmelikhuijzen C.J.P."/>
            <person name="Hamodrakas S.J."/>
            <person name="Hansson B.S."/>
            <person name="Huguet E."/>
            <person name="Jermiin L.S."/>
            <person name="Lan Q."/>
            <person name="Lehman H.K."/>
            <person name="Lorenzen M."/>
            <person name="Merzendorfer H."/>
            <person name="Michalopoulos I."/>
            <person name="Morton D.B."/>
            <person name="Muthukrishnan S."/>
            <person name="Oakeshott J.G."/>
            <person name="Palmer W."/>
            <person name="Park Y."/>
            <person name="Passarelli A.L."/>
            <person name="Rozas J."/>
            <person name="Schwartz L.M."/>
            <person name="Smith W."/>
            <person name="Southgate A."/>
            <person name="Vilcinskas A."/>
            <person name="Vogt R."/>
            <person name="Wang P."/>
            <person name="Werren J."/>
            <person name="Yu X.Q."/>
            <person name="Zhou J.J."/>
            <person name="Brown S.J."/>
            <person name="Scherer S.E."/>
            <person name="Richards S."/>
            <person name="Blissard G.W."/>
        </authorList>
    </citation>
    <scope>NUCLEOTIDE SEQUENCE</scope>
</reference>
<proteinExistence type="predicted"/>
<organism evidence="1 2">
    <name type="scientific">Manduca sexta</name>
    <name type="common">Tobacco hawkmoth</name>
    <name type="synonym">Tobacco hornworm</name>
    <dbReference type="NCBI Taxonomy" id="7130"/>
    <lineage>
        <taxon>Eukaryota</taxon>
        <taxon>Metazoa</taxon>
        <taxon>Ecdysozoa</taxon>
        <taxon>Arthropoda</taxon>
        <taxon>Hexapoda</taxon>
        <taxon>Insecta</taxon>
        <taxon>Pterygota</taxon>
        <taxon>Neoptera</taxon>
        <taxon>Endopterygota</taxon>
        <taxon>Lepidoptera</taxon>
        <taxon>Glossata</taxon>
        <taxon>Ditrysia</taxon>
        <taxon>Bombycoidea</taxon>
        <taxon>Sphingidae</taxon>
        <taxon>Sphinginae</taxon>
        <taxon>Sphingini</taxon>
        <taxon>Manduca</taxon>
    </lineage>
</organism>
<keyword evidence="2" id="KW-1185">Reference proteome</keyword>
<sequence>MDTIFKIEPYTDFEQVVGEIINNLYYARNTVTLIEESVVNEAKDNNLRDTQPSYYLRIKIVGGAAAGQAQHLLDWKSSPSIEGRNHLFLYSGVNLYAAKM</sequence>